<dbReference type="PANTHER" id="PTHR43364:SF1">
    <property type="entry name" value="OXIDOREDUCTASE YDHF"/>
    <property type="match status" value="1"/>
</dbReference>
<keyword evidence="6" id="KW-1185">Reference proteome</keyword>
<dbReference type="FunFam" id="3.20.20.100:FF:000008">
    <property type="entry name" value="Aldo/keto reductase family oxidoreductase"/>
    <property type="match status" value="1"/>
</dbReference>
<proteinExistence type="inferred from homology"/>
<dbReference type="InterPro" id="IPR023210">
    <property type="entry name" value="NADP_OxRdtase_dom"/>
</dbReference>
<evidence type="ECO:0000259" key="4">
    <source>
        <dbReference type="Pfam" id="PF00248"/>
    </source>
</evidence>
<dbReference type="InterPro" id="IPR020471">
    <property type="entry name" value="AKR"/>
</dbReference>
<evidence type="ECO:0000313" key="6">
    <source>
        <dbReference type="Proteomes" id="UP000243547"/>
    </source>
</evidence>
<keyword evidence="2" id="KW-0560">Oxidoreductase</keyword>
<comment type="similarity">
    <text evidence="3">Belongs to the aldo/keto reductase family. Aldo/keto reductase 2 subfamily.</text>
</comment>
<accession>A0A1M6REY6</accession>
<evidence type="ECO:0000256" key="1">
    <source>
        <dbReference type="ARBA" id="ARBA00022857"/>
    </source>
</evidence>
<dbReference type="GO" id="GO:0005829">
    <property type="term" value="C:cytosol"/>
    <property type="evidence" value="ECO:0007669"/>
    <property type="project" value="TreeGrafter"/>
</dbReference>
<dbReference type="InterPro" id="IPR036812">
    <property type="entry name" value="NAD(P)_OxRdtase_dom_sf"/>
</dbReference>
<keyword evidence="1" id="KW-0521">NADP</keyword>
<dbReference type="SUPFAM" id="SSF51430">
    <property type="entry name" value="NAD(P)-linked oxidoreductase"/>
    <property type="match status" value="1"/>
</dbReference>
<gene>
    <name evidence="5" type="ORF">SAMN02745227_02021</name>
</gene>
<dbReference type="RefSeq" id="WP_072908460.1">
    <property type="nucleotide sequence ID" value="NZ_FRAI01000030.1"/>
</dbReference>
<dbReference type="PRINTS" id="PR00069">
    <property type="entry name" value="ALDKETRDTASE"/>
</dbReference>
<dbReference type="InterPro" id="IPR050523">
    <property type="entry name" value="AKR_Detox_Biosynth"/>
</dbReference>
<evidence type="ECO:0000256" key="2">
    <source>
        <dbReference type="ARBA" id="ARBA00023002"/>
    </source>
</evidence>
<sequence length="305" mass="34227">MELINIGKSGFLSSEIVLGCMRIGEMSSKELVNHIGMALEQGITLFDHADIYGGGKCEELFAKALTQGNIPRDKLQIQSKCSIRDGYYDLSKEHILTSVEGSLQRLNTDYLDILLLHRPDTLMELEEIAEAFQTLHTQGKVLHFGVSNFNSMQIELLQSYINYPLIVNQLQFSIAHAGIVSSGIQANTLFKGAVDRDGSILEYCRLKNITIQAWSPFQYGFFEGVYIDNSKFPELNKVLERLAEEKGVTKSAIVVAWILRHPAKMQVIVGTTNSNRLKEICQGSKITISRKEWYEIYCAAGNELP</sequence>
<dbReference type="Gene3D" id="3.20.20.100">
    <property type="entry name" value="NADP-dependent oxidoreductase domain"/>
    <property type="match status" value="1"/>
</dbReference>
<evidence type="ECO:0000313" key="5">
    <source>
        <dbReference type="EMBL" id="SHK31045.1"/>
    </source>
</evidence>
<protein>
    <submittedName>
        <fullName evidence="5">Predicted oxidoreductase</fullName>
    </submittedName>
</protein>
<dbReference type="GO" id="GO:0016491">
    <property type="term" value="F:oxidoreductase activity"/>
    <property type="evidence" value="ECO:0007669"/>
    <property type="project" value="UniProtKB-KW"/>
</dbReference>
<name>A0A1M6REY6_9FIRM</name>
<reference evidence="6" key="1">
    <citation type="submission" date="2016-11" db="EMBL/GenBank/DDBJ databases">
        <authorList>
            <person name="Varghese N."/>
            <person name="Submissions S."/>
        </authorList>
    </citation>
    <scope>NUCLEOTIDE SEQUENCE [LARGE SCALE GENOMIC DNA]</scope>
    <source>
        <strain evidence="6">DSM 14826</strain>
    </source>
</reference>
<evidence type="ECO:0000256" key="3">
    <source>
        <dbReference type="ARBA" id="ARBA00038157"/>
    </source>
</evidence>
<dbReference type="AlphaFoldDB" id="A0A1M6REY6"/>
<feature type="domain" description="NADP-dependent oxidoreductase" evidence="4">
    <location>
        <begin position="15"/>
        <end position="296"/>
    </location>
</feature>
<organism evidence="5 6">
    <name type="scientific">Anaerobranca californiensis DSM 14826</name>
    <dbReference type="NCBI Taxonomy" id="1120989"/>
    <lineage>
        <taxon>Bacteria</taxon>
        <taxon>Bacillati</taxon>
        <taxon>Bacillota</taxon>
        <taxon>Clostridia</taxon>
        <taxon>Eubacteriales</taxon>
        <taxon>Proteinivoracaceae</taxon>
        <taxon>Anaerobranca</taxon>
    </lineage>
</organism>
<dbReference type="EMBL" id="FRAI01000030">
    <property type="protein sequence ID" value="SHK31045.1"/>
    <property type="molecule type" value="Genomic_DNA"/>
</dbReference>
<dbReference type="CDD" id="cd19092">
    <property type="entry name" value="AKR_BsYcsN_EcYdhF-like"/>
    <property type="match status" value="1"/>
</dbReference>
<dbReference type="OrthoDB" id="9773828at2"/>
<dbReference type="Proteomes" id="UP000243547">
    <property type="component" value="Unassembled WGS sequence"/>
</dbReference>
<dbReference type="STRING" id="1120989.SAMN02745227_02021"/>
<dbReference type="PANTHER" id="PTHR43364">
    <property type="entry name" value="NADH-SPECIFIC METHYLGLYOXAL REDUCTASE-RELATED"/>
    <property type="match status" value="1"/>
</dbReference>
<dbReference type="Pfam" id="PF00248">
    <property type="entry name" value="Aldo_ket_red"/>
    <property type="match status" value="1"/>
</dbReference>